<reference evidence="6" key="1">
    <citation type="submission" date="2011-07" db="EMBL/GenBank/DDBJ databases">
        <title>Divergent evolution of antigenic variation in African trypanosomes.</title>
        <authorList>
            <person name="Jackson A.P."/>
            <person name="Berry A."/>
            <person name="Allison H.C."/>
            <person name="Burton P."/>
            <person name="Anderson J."/>
            <person name="Aslett M."/>
            <person name="Brown R."/>
            <person name="Corton N."/>
            <person name="Harris D."/>
            <person name="Hauser H."/>
            <person name="Gamble J."/>
            <person name="Gilderthorp R."/>
            <person name="McQuillan J."/>
            <person name="Quail M.A."/>
            <person name="Sanders M."/>
            <person name="Van Tonder A."/>
            <person name="Ginger M.L."/>
            <person name="Donelson J.E."/>
            <person name="Field M.C."/>
            <person name="Barry J.D."/>
            <person name="Berriman M."/>
            <person name="Hertz-Fowler C."/>
        </authorList>
    </citation>
    <scope>NUCLEOTIDE SEQUENCE [LARGE SCALE GENOMIC DNA]</scope>
    <source>
        <strain evidence="6">IL3000</strain>
    </source>
</reference>
<sequence length="473" mass="52671">MEQLAEDQHREEGTTVLRLHGLPYSIEEDKIRDFFSDFNLADEDAIVFFVEGLHRGTGFIRLRNAGDAPLVIRQLNRRHIDESRYIEISYSSEEELQRAIGQQEQSSKALVLRLRGLPFLSTADDVKAFIESMDGVLRIDMCRDMDGRCAGDAFIELASEEGVARIKTLHKKMMGARYIEVLPSTLYDREAILRASSFRGRRGRHVTRGGAICVTEGDTSQPSHGSMVFQRFIDPIFSSNCGGYIQPVNFDGHKPMQYQYQHGYSSTSHHHSQHLQHHSMHPQPTNLQPYGSNNLALWGRGVGMRGGRFPSAPQQYRQFHDASRAIGGSGIAGEGPAGHSSAPYPTGYSGQPFLSVFHGQSPLVVARPPSAYVVRIRGAPFSATEEAIAEFFSGVRIPTQGVHMVYNEQNRLTGEAFVEVESKDDVLLALRKNGGMMGTRYIEVFESSPAAMQRLGTPPIGMMPYPVVPHMLY</sequence>
<comment type="caution">
    <text evidence="5">The sequence shown here is derived from an EMBL/GenBank/DDBJ whole genome shotgun (WGS) entry which is preliminary data.</text>
</comment>
<evidence type="ECO:0000313" key="6">
    <source>
        <dbReference type="Proteomes" id="UP000000702"/>
    </source>
</evidence>
<evidence type="ECO:0000259" key="4">
    <source>
        <dbReference type="PROSITE" id="PS50102"/>
    </source>
</evidence>
<dbReference type="PANTHER" id="PTHR13976">
    <property type="entry name" value="HETEROGENEOUS NUCLEAR RIBONUCLEOPROTEIN-RELATED"/>
    <property type="match status" value="1"/>
</dbReference>
<keyword evidence="6" id="KW-1185">Reference proteome</keyword>
<name>F9WHF6_TRYCI</name>
<reference evidence="5 6" key="2">
    <citation type="journal article" date="2012" name="Proc. Natl. Acad. Sci. U.S.A.">
        <title>Antigenic diversity is generated by distinct evolutionary mechanisms in African trypanosome species.</title>
        <authorList>
            <person name="Jackson A.P."/>
            <person name="Berry A."/>
            <person name="Aslett M."/>
            <person name="Allison H.C."/>
            <person name="Burton P."/>
            <person name="Vavrova-Anderson J."/>
            <person name="Brown R."/>
            <person name="Browne H."/>
            <person name="Corton N."/>
            <person name="Hauser H."/>
            <person name="Gamble J."/>
            <person name="Gilderthorp R."/>
            <person name="Marcello L."/>
            <person name="McQuillan J."/>
            <person name="Otto T.D."/>
            <person name="Quail M.A."/>
            <person name="Sanders M.J."/>
            <person name="van Tonder A."/>
            <person name="Ginger M.L."/>
            <person name="Field M.C."/>
            <person name="Barry J.D."/>
            <person name="Hertz-Fowler C."/>
            <person name="Berriman M."/>
        </authorList>
    </citation>
    <scope>NUCLEOTIDE SEQUENCE [LARGE SCALE GENOMIC DNA]</scope>
    <source>
        <strain evidence="5 6">IL3000</strain>
    </source>
</reference>
<protein>
    <submittedName>
        <fullName evidence="5">WGS project CAEQ00000000 data, annotated contig 641</fullName>
    </submittedName>
</protein>
<dbReference type="VEuPathDB" id="TriTrypDB:TcIL3000_0_16520"/>
<dbReference type="Proteomes" id="UP000000702">
    <property type="component" value="Unassembled WGS sequence"/>
</dbReference>
<feature type="domain" description="RRM" evidence="4">
    <location>
        <begin position="15"/>
        <end position="93"/>
    </location>
</feature>
<accession>F9WHF6</accession>
<evidence type="ECO:0000256" key="2">
    <source>
        <dbReference type="ARBA" id="ARBA00022884"/>
    </source>
</evidence>
<dbReference type="PROSITE" id="PS50102">
    <property type="entry name" value="RRM"/>
    <property type="match status" value="3"/>
</dbReference>
<dbReference type="Gene3D" id="3.30.70.330">
    <property type="match status" value="3"/>
</dbReference>
<feature type="domain" description="RRM" evidence="4">
    <location>
        <begin position="110"/>
        <end position="186"/>
    </location>
</feature>
<dbReference type="InterPro" id="IPR000504">
    <property type="entry name" value="RRM_dom"/>
</dbReference>
<evidence type="ECO:0000256" key="3">
    <source>
        <dbReference type="PROSITE-ProRule" id="PRU00176"/>
    </source>
</evidence>
<evidence type="ECO:0000313" key="5">
    <source>
        <dbReference type="EMBL" id="CCD16749.1"/>
    </source>
</evidence>
<dbReference type="AlphaFoldDB" id="F9WHF6"/>
<dbReference type="OMA" id="YYNDEYE"/>
<evidence type="ECO:0000256" key="1">
    <source>
        <dbReference type="ARBA" id="ARBA00022737"/>
    </source>
</evidence>
<dbReference type="SMART" id="SM00360">
    <property type="entry name" value="RRM"/>
    <property type="match status" value="3"/>
</dbReference>
<dbReference type="InterPro" id="IPR035979">
    <property type="entry name" value="RBD_domain_sf"/>
</dbReference>
<dbReference type="InterPro" id="IPR012677">
    <property type="entry name" value="Nucleotide-bd_a/b_plait_sf"/>
</dbReference>
<dbReference type="Pfam" id="PF00076">
    <property type="entry name" value="RRM_1"/>
    <property type="match status" value="3"/>
</dbReference>
<keyword evidence="1" id="KW-0677">Repeat</keyword>
<keyword evidence="2 3" id="KW-0694">RNA-binding</keyword>
<proteinExistence type="predicted"/>
<dbReference type="CDD" id="cd12254">
    <property type="entry name" value="RRM_hnRNPH_ESRPs_RBM12_like"/>
    <property type="match status" value="2"/>
</dbReference>
<dbReference type="EMBL" id="CAEQ01002427">
    <property type="protein sequence ID" value="CCD16749.1"/>
    <property type="molecule type" value="Genomic_DNA"/>
</dbReference>
<feature type="domain" description="RRM" evidence="4">
    <location>
        <begin position="372"/>
        <end position="449"/>
    </location>
</feature>
<dbReference type="GO" id="GO:0003723">
    <property type="term" value="F:RNA binding"/>
    <property type="evidence" value="ECO:0007669"/>
    <property type="project" value="UniProtKB-UniRule"/>
</dbReference>
<organism evidence="5 6">
    <name type="scientific">Trypanosoma congolense (strain IL3000)</name>
    <dbReference type="NCBI Taxonomy" id="1068625"/>
    <lineage>
        <taxon>Eukaryota</taxon>
        <taxon>Discoba</taxon>
        <taxon>Euglenozoa</taxon>
        <taxon>Kinetoplastea</taxon>
        <taxon>Metakinetoplastina</taxon>
        <taxon>Trypanosomatida</taxon>
        <taxon>Trypanosomatidae</taxon>
        <taxon>Trypanosoma</taxon>
        <taxon>Nannomonas</taxon>
    </lineage>
</organism>
<dbReference type="SUPFAM" id="SSF54928">
    <property type="entry name" value="RNA-binding domain, RBD"/>
    <property type="match status" value="3"/>
</dbReference>
<gene>
    <name evidence="5" type="ORF">TCIL3000_0_16520</name>
</gene>
<dbReference type="InterPro" id="IPR050666">
    <property type="entry name" value="ESRP"/>
</dbReference>